<accession>A0A125MMB2</accession>
<gene>
    <name evidence="1" type="ORF">AZ78_0388</name>
</gene>
<name>A0A125MMB2_9GAMM</name>
<comment type="caution">
    <text evidence="1">The sequence shown here is derived from an EMBL/GenBank/DDBJ whole genome shotgun (WGS) entry which is preliminary data.</text>
</comment>
<dbReference type="Proteomes" id="UP000023435">
    <property type="component" value="Unassembled WGS sequence"/>
</dbReference>
<reference evidence="1 2" key="1">
    <citation type="journal article" date="2014" name="Genome Announc.">
        <title>Draft Genome Sequence of Lysobacter capsici AZ78, a Bacterium Antagonistic to Plant-Pathogenic Oomycetes.</title>
        <authorList>
            <person name="Puopolo G."/>
            <person name="Sonego P."/>
            <person name="Engelen K."/>
            <person name="Pertot I."/>
        </authorList>
    </citation>
    <scope>NUCLEOTIDE SEQUENCE [LARGE SCALE GENOMIC DNA]</scope>
    <source>
        <strain evidence="1 2">AZ78</strain>
    </source>
</reference>
<keyword evidence="2" id="KW-1185">Reference proteome</keyword>
<dbReference type="GeneID" id="97903587"/>
<evidence type="ECO:0000313" key="2">
    <source>
        <dbReference type="Proteomes" id="UP000023435"/>
    </source>
</evidence>
<dbReference type="AlphaFoldDB" id="A0A125MMB2"/>
<evidence type="ECO:0000313" key="1">
    <source>
        <dbReference type="EMBL" id="KWS02842.1"/>
    </source>
</evidence>
<proteinExistence type="predicted"/>
<sequence length="95" mass="10537">MRDELTVRKASGLRSRPVPQADCLMVFSPQSGKIHWLGLNTWLVFELCDGRTVEQVERGYAELAGDKLNEDGARRQAQRGLESLLGSRLIEAAPA</sequence>
<dbReference type="RefSeq" id="WP_200899834.1">
    <property type="nucleotide sequence ID" value="NZ_JAJA02000001.1"/>
</dbReference>
<protein>
    <recommendedName>
        <fullName evidence="3">PqqD family protein</fullName>
    </recommendedName>
</protein>
<organism evidence="1 2">
    <name type="scientific">Lysobacter capsici AZ78</name>
    <dbReference type="NCBI Taxonomy" id="1444315"/>
    <lineage>
        <taxon>Bacteria</taxon>
        <taxon>Pseudomonadati</taxon>
        <taxon>Pseudomonadota</taxon>
        <taxon>Gammaproteobacteria</taxon>
        <taxon>Lysobacterales</taxon>
        <taxon>Lysobacteraceae</taxon>
        <taxon>Lysobacter</taxon>
    </lineage>
</organism>
<dbReference type="EMBL" id="JAJA02000001">
    <property type="protein sequence ID" value="KWS02842.1"/>
    <property type="molecule type" value="Genomic_DNA"/>
</dbReference>
<evidence type="ECO:0008006" key="3">
    <source>
        <dbReference type="Google" id="ProtNLM"/>
    </source>
</evidence>